<organism evidence="1">
    <name type="scientific">Caudovirales sp. ctikv1</name>
    <dbReference type="NCBI Taxonomy" id="2826781"/>
    <lineage>
        <taxon>Viruses</taxon>
        <taxon>Duplodnaviria</taxon>
        <taxon>Heunggongvirae</taxon>
        <taxon>Uroviricota</taxon>
        <taxon>Caudoviricetes</taxon>
    </lineage>
</organism>
<reference evidence="1" key="1">
    <citation type="journal article" date="2021" name="Proc. Natl. Acad. Sci. U.S.A.">
        <title>A Catalog of Tens of Thousands of Viruses from Human Metagenomes Reveals Hidden Associations with Chronic Diseases.</title>
        <authorList>
            <person name="Tisza M.J."/>
            <person name="Buck C.B."/>
        </authorList>
    </citation>
    <scope>NUCLEOTIDE SEQUENCE</scope>
    <source>
        <strain evidence="1">Ctikv1</strain>
    </source>
</reference>
<protein>
    <submittedName>
        <fullName evidence="1">Uncharacterized protein</fullName>
    </submittedName>
</protein>
<sequence>MDYFIRELDVDEFIVHVQLISDGIERENKAMKGRK</sequence>
<dbReference type="EMBL" id="BK015046">
    <property type="protein sequence ID" value="DAD88746.1"/>
    <property type="molecule type" value="Genomic_DNA"/>
</dbReference>
<accession>A0A8S5N394</accession>
<name>A0A8S5N394_9CAUD</name>
<proteinExistence type="predicted"/>
<evidence type="ECO:0000313" key="1">
    <source>
        <dbReference type="EMBL" id="DAD88746.1"/>
    </source>
</evidence>